<protein>
    <submittedName>
        <fullName evidence="2">Polysaccharide pyruvyl transferase family protein</fullName>
    </submittedName>
</protein>
<sequence length="404" mass="44000">MRPEPTAVPCEPAPGRSAPAPVARRPLVVGYYGMENVGDNAFCVVMDWATRVYWGAEEPVFAAPPMVDLPPERTGMDPRWYRSRGTADRAGWVLNKAALLRRSTMLVFGGGSVFREMGPLSEKKVFSLFSGVSGHPMAAVGVSVGPFVSAASERRLLRVLRRVAFIGVRDIASAEILERAGYPGVLVPAGDLAGLLPEALGEPVPPRRPRPTGRARLGVTLLGVDHEAADVDVRRREDALVEGVRALVCAEPVDVTVFVFNTHPVYGDERVSERLRAAVAGHCDVRVVTARDGVRACWDEMKRCDLGLHMRLHGAVFAYLAGVPFTLVPYQQKCDDFLDEIGQPPALRMGRVPDDPTEVTRTLTALLTELDVPELPRAIYAERARRNFTAAPWARTAGPAPSVR</sequence>
<accession>A0A7D6C8G3</accession>
<dbReference type="InterPro" id="IPR007345">
    <property type="entry name" value="Polysacch_pyruvyl_Trfase"/>
</dbReference>
<feature type="domain" description="Polysaccharide pyruvyl transferase" evidence="1">
    <location>
        <begin position="85"/>
        <end position="331"/>
    </location>
</feature>
<reference evidence="2" key="1">
    <citation type="submission" date="2020-08" db="EMBL/GenBank/DDBJ databases">
        <title>A bifunctional nitrone conjugated secondary metabolite targeting the ribosome.</title>
        <authorList>
            <person name="Limbrick E.M."/>
            <person name="Graf M."/>
            <person name="Derewacz D.K."/>
            <person name="Nguyen F."/>
            <person name="Spraggins J.M."/>
            <person name="Wieland M."/>
            <person name="Ynigez-Gutierrez A.E."/>
            <person name="Reisman B.J."/>
            <person name="Zinshteyn B."/>
            <person name="McCulloch K."/>
            <person name="Iverson T.M."/>
            <person name="Green R."/>
            <person name="Wilson D.N."/>
            <person name="Bachmann B.O."/>
        </authorList>
    </citation>
    <scope>NUCLEOTIDE SEQUENCE</scope>
    <source>
        <strain evidence="2">Africana</strain>
    </source>
</reference>
<proteinExistence type="predicted"/>
<dbReference type="PANTHER" id="PTHR36836">
    <property type="entry name" value="COLANIC ACID BIOSYNTHESIS PROTEIN WCAK"/>
    <property type="match status" value="1"/>
</dbReference>
<organism evidence="2">
    <name type="scientific">Micromonospora carbonacea</name>
    <dbReference type="NCBI Taxonomy" id="47853"/>
    <lineage>
        <taxon>Bacteria</taxon>
        <taxon>Bacillati</taxon>
        <taxon>Actinomycetota</taxon>
        <taxon>Actinomycetes</taxon>
        <taxon>Micromonosporales</taxon>
        <taxon>Micromonosporaceae</taxon>
        <taxon>Micromonospora</taxon>
    </lineage>
</organism>
<dbReference type="GO" id="GO:0016740">
    <property type="term" value="F:transferase activity"/>
    <property type="evidence" value="ECO:0007669"/>
    <property type="project" value="UniProtKB-KW"/>
</dbReference>
<name>A0A7D6C8G3_9ACTN</name>
<dbReference type="EMBL" id="CP058905">
    <property type="protein sequence ID" value="QLJ99687.1"/>
    <property type="molecule type" value="Genomic_DNA"/>
</dbReference>
<keyword evidence="2" id="KW-0808">Transferase</keyword>
<evidence type="ECO:0000313" key="2">
    <source>
        <dbReference type="EMBL" id="QLJ99687.1"/>
    </source>
</evidence>
<dbReference type="AlphaFoldDB" id="A0A7D6C8G3"/>
<dbReference type="Pfam" id="PF04230">
    <property type="entry name" value="PS_pyruv_trans"/>
    <property type="match status" value="1"/>
</dbReference>
<gene>
    <name evidence="2" type="ORF">HZU44_06125</name>
</gene>
<evidence type="ECO:0000259" key="1">
    <source>
        <dbReference type="Pfam" id="PF04230"/>
    </source>
</evidence>
<dbReference type="PANTHER" id="PTHR36836:SF1">
    <property type="entry name" value="COLANIC ACID BIOSYNTHESIS PROTEIN WCAK"/>
    <property type="match status" value="1"/>
</dbReference>